<keyword evidence="1" id="KW-0812">Transmembrane</keyword>
<evidence type="ECO:0000313" key="3">
    <source>
        <dbReference type="Proteomes" id="UP000030742"/>
    </source>
</evidence>
<dbReference type="Pfam" id="PF16038">
    <property type="entry name" value="TMIE"/>
    <property type="match status" value="1"/>
</dbReference>
<dbReference type="EMBL" id="KB631759">
    <property type="protein sequence ID" value="ERL85845.1"/>
    <property type="molecule type" value="Genomic_DNA"/>
</dbReference>
<accession>U4U7E8</accession>
<feature type="transmembrane region" description="Helical" evidence="1">
    <location>
        <begin position="30"/>
        <end position="52"/>
    </location>
</feature>
<proteinExistence type="predicted"/>
<dbReference type="AlphaFoldDB" id="U4U7E8"/>
<keyword evidence="1" id="KW-0472">Membrane</keyword>
<protein>
    <recommendedName>
        <fullName evidence="4">Transmembrane inner ear expressed protein</fullName>
    </recommendedName>
</protein>
<keyword evidence="1" id="KW-1133">Transmembrane helix</keyword>
<evidence type="ECO:0000313" key="2">
    <source>
        <dbReference type="EMBL" id="ERL85845.1"/>
    </source>
</evidence>
<reference evidence="2 3" key="1">
    <citation type="journal article" date="2013" name="Genome Biol.">
        <title>Draft genome of the mountain pine beetle, Dendroctonus ponderosae Hopkins, a major forest pest.</title>
        <authorList>
            <person name="Keeling C.I."/>
            <person name="Yuen M.M."/>
            <person name="Liao N.Y."/>
            <person name="Docking T.R."/>
            <person name="Chan S.K."/>
            <person name="Taylor G.A."/>
            <person name="Palmquist D.L."/>
            <person name="Jackman S.D."/>
            <person name="Nguyen A."/>
            <person name="Li M."/>
            <person name="Henderson H."/>
            <person name="Janes J.K."/>
            <person name="Zhao Y."/>
            <person name="Pandoh P."/>
            <person name="Moore R."/>
            <person name="Sperling F.A."/>
            <person name="Huber D.P."/>
            <person name="Birol I."/>
            <person name="Jones S.J."/>
            <person name="Bohlmann J."/>
        </authorList>
    </citation>
    <scope>NUCLEOTIDE SEQUENCE</scope>
</reference>
<sequence length="167" mass="19208">MASATFAANPNSENEPWIERPPLQGIQFRIWHLMFFCLCAFGVLIVLICCCIRIRVPRTKQEIEADYKRKKIATKFRKRLKIISNQDMEAVDLRKALEIIIDADYQQDLQQQKAVVLQVNTDEQEKLISDQKSSFGKAVANVIKVGRLSMNKRQILSMYQVSTLAGF</sequence>
<dbReference type="PANTHER" id="PTHR28635">
    <property type="entry name" value="TRANSMEMBRANE INNER EAR EXPRESSED PROTEIN"/>
    <property type="match status" value="1"/>
</dbReference>
<dbReference type="PANTHER" id="PTHR28635:SF1">
    <property type="entry name" value="TRANSMEMBRANE INNER EAR EXPRESSED PROTEIN"/>
    <property type="match status" value="1"/>
</dbReference>
<organism evidence="2 3">
    <name type="scientific">Dendroctonus ponderosae</name>
    <name type="common">Mountain pine beetle</name>
    <dbReference type="NCBI Taxonomy" id="77166"/>
    <lineage>
        <taxon>Eukaryota</taxon>
        <taxon>Metazoa</taxon>
        <taxon>Ecdysozoa</taxon>
        <taxon>Arthropoda</taxon>
        <taxon>Hexapoda</taxon>
        <taxon>Insecta</taxon>
        <taxon>Pterygota</taxon>
        <taxon>Neoptera</taxon>
        <taxon>Endopterygota</taxon>
        <taxon>Coleoptera</taxon>
        <taxon>Polyphaga</taxon>
        <taxon>Cucujiformia</taxon>
        <taxon>Curculionidae</taxon>
        <taxon>Scolytinae</taxon>
        <taxon>Dendroctonus</taxon>
    </lineage>
</organism>
<name>U4U7E8_DENPD</name>
<dbReference type="InterPro" id="IPR032006">
    <property type="entry name" value="TMIE"/>
</dbReference>
<dbReference type="OrthoDB" id="6154284at2759"/>
<evidence type="ECO:0008006" key="4">
    <source>
        <dbReference type="Google" id="ProtNLM"/>
    </source>
</evidence>
<dbReference type="STRING" id="77166.U4U7E8"/>
<evidence type="ECO:0000256" key="1">
    <source>
        <dbReference type="SAM" id="Phobius"/>
    </source>
</evidence>
<dbReference type="Proteomes" id="UP000030742">
    <property type="component" value="Unassembled WGS sequence"/>
</dbReference>
<gene>
    <name evidence="2" type="ORF">D910_03260</name>
</gene>